<dbReference type="SUPFAM" id="SSF52833">
    <property type="entry name" value="Thioredoxin-like"/>
    <property type="match status" value="1"/>
</dbReference>
<evidence type="ECO:0000256" key="1">
    <source>
        <dbReference type="SAM" id="SignalP"/>
    </source>
</evidence>
<dbReference type="InterPro" id="IPR036249">
    <property type="entry name" value="Thioredoxin-like_sf"/>
</dbReference>
<name>A0A1M6MNE4_MALRU</name>
<dbReference type="InterPro" id="IPR013766">
    <property type="entry name" value="Thioredoxin_domain"/>
</dbReference>
<evidence type="ECO:0000259" key="2">
    <source>
        <dbReference type="PROSITE" id="PS51352"/>
    </source>
</evidence>
<organism evidence="3 4">
    <name type="scientific">Malonomonas rubra DSM 5091</name>
    <dbReference type="NCBI Taxonomy" id="1122189"/>
    <lineage>
        <taxon>Bacteria</taxon>
        <taxon>Pseudomonadati</taxon>
        <taxon>Thermodesulfobacteriota</taxon>
        <taxon>Desulfuromonadia</taxon>
        <taxon>Desulfuromonadales</taxon>
        <taxon>Geopsychrobacteraceae</taxon>
        <taxon>Malonomonas</taxon>
    </lineage>
</organism>
<keyword evidence="4" id="KW-1185">Reference proteome</keyword>
<gene>
    <name evidence="3" type="ORF">SAMN02745165_03342</name>
</gene>
<dbReference type="Proteomes" id="UP000184171">
    <property type="component" value="Unassembled WGS sequence"/>
</dbReference>
<dbReference type="Pfam" id="PF00085">
    <property type="entry name" value="Thioredoxin"/>
    <property type="match status" value="1"/>
</dbReference>
<dbReference type="EMBL" id="FQZT01000019">
    <property type="protein sequence ID" value="SHJ84793.1"/>
    <property type="molecule type" value="Genomic_DNA"/>
</dbReference>
<proteinExistence type="predicted"/>
<sequence length="141" mass="15354">MLKKLLLIAVVLVLFGCSDEAPVAQSAQPQEASPATTETAAAPQQQFSADHLLIFFLDPNGGPCRMQASILQEMGDELKGKVDVRYVQTTIKDDLQYFYAYGIRGLPSLVLADTQGKEIKRLAPGVNPAENIRQLLQAIPN</sequence>
<feature type="domain" description="Thioredoxin" evidence="2">
    <location>
        <begin position="21"/>
        <end position="141"/>
    </location>
</feature>
<dbReference type="Gene3D" id="3.40.30.10">
    <property type="entry name" value="Glutaredoxin"/>
    <property type="match status" value="1"/>
</dbReference>
<keyword evidence="1" id="KW-0732">Signal</keyword>
<dbReference type="RefSeq" id="WP_072909872.1">
    <property type="nucleotide sequence ID" value="NZ_FQZT01000019.1"/>
</dbReference>
<feature type="chain" id="PRO_5012093377" evidence="1">
    <location>
        <begin position="21"/>
        <end position="141"/>
    </location>
</feature>
<accession>A0A1M6MNE4</accession>
<dbReference type="PROSITE" id="PS51352">
    <property type="entry name" value="THIOREDOXIN_2"/>
    <property type="match status" value="1"/>
</dbReference>
<reference evidence="3 4" key="1">
    <citation type="submission" date="2016-11" db="EMBL/GenBank/DDBJ databases">
        <authorList>
            <person name="Jaros S."/>
            <person name="Januszkiewicz K."/>
            <person name="Wedrychowicz H."/>
        </authorList>
    </citation>
    <scope>NUCLEOTIDE SEQUENCE [LARGE SCALE GENOMIC DNA]</scope>
    <source>
        <strain evidence="3 4">DSM 5091</strain>
    </source>
</reference>
<dbReference type="STRING" id="1122189.SAMN02745165_03342"/>
<evidence type="ECO:0000313" key="3">
    <source>
        <dbReference type="EMBL" id="SHJ84793.1"/>
    </source>
</evidence>
<evidence type="ECO:0000313" key="4">
    <source>
        <dbReference type="Proteomes" id="UP000184171"/>
    </source>
</evidence>
<dbReference type="PROSITE" id="PS51257">
    <property type="entry name" value="PROKAR_LIPOPROTEIN"/>
    <property type="match status" value="1"/>
</dbReference>
<dbReference type="OrthoDB" id="5405939at2"/>
<feature type="signal peptide" evidence="1">
    <location>
        <begin position="1"/>
        <end position="20"/>
    </location>
</feature>
<dbReference type="AlphaFoldDB" id="A0A1M6MNE4"/>
<protein>
    <submittedName>
        <fullName evidence="3">Thioredoxin 1</fullName>
    </submittedName>
</protein>
<dbReference type="CDD" id="cd02947">
    <property type="entry name" value="TRX_family"/>
    <property type="match status" value="1"/>
</dbReference>